<evidence type="ECO:0000313" key="5">
    <source>
        <dbReference type="Proteomes" id="UP001320609"/>
    </source>
</evidence>
<dbReference type="InterPro" id="IPR011041">
    <property type="entry name" value="Quinoprot_gluc/sorb_DH_b-prop"/>
</dbReference>
<comment type="caution">
    <text evidence="4">The sequence shown here is derived from an EMBL/GenBank/DDBJ whole genome shotgun (WGS) entry which is preliminary data.</text>
</comment>
<reference evidence="4 5" key="1">
    <citation type="submission" date="2022-03" db="EMBL/GenBank/DDBJ databases">
        <title>Genomic signatures underlying metal tolerance in selected Arctic bacterial isolates.</title>
        <authorList>
            <person name="Thomas F.A."/>
            <person name="Venkatachalam S."/>
            <person name="Krishnan K.P."/>
        </authorList>
    </citation>
    <scope>NUCLEOTIDE SEQUENCE [LARGE SCALE GENOMIC DNA]</scope>
    <source>
        <strain evidence="4 5">HM116</strain>
    </source>
</reference>
<keyword evidence="2" id="KW-0732">Signal</keyword>
<dbReference type="EMBL" id="JAKVTW010000003">
    <property type="protein sequence ID" value="MCH4810999.1"/>
    <property type="molecule type" value="Genomic_DNA"/>
</dbReference>
<accession>A0ABS9S4J4</accession>
<evidence type="ECO:0000256" key="2">
    <source>
        <dbReference type="SAM" id="SignalP"/>
    </source>
</evidence>
<gene>
    <name evidence="4" type="ORF">MLE19_06620</name>
</gene>
<keyword evidence="5" id="KW-1185">Reference proteome</keyword>
<dbReference type="SUPFAM" id="SSF50952">
    <property type="entry name" value="Soluble quinoprotein glucose dehydrogenase"/>
    <property type="match status" value="1"/>
</dbReference>
<dbReference type="InterPro" id="IPR011042">
    <property type="entry name" value="6-blade_b-propeller_TolB-like"/>
</dbReference>
<feature type="chain" id="PRO_5047331918" evidence="2">
    <location>
        <begin position="37"/>
        <end position="394"/>
    </location>
</feature>
<dbReference type="Proteomes" id="UP001320609">
    <property type="component" value="Unassembled WGS sequence"/>
</dbReference>
<evidence type="ECO:0000256" key="1">
    <source>
        <dbReference type="SAM" id="MobiDB-lite"/>
    </source>
</evidence>
<dbReference type="PANTHER" id="PTHR19328">
    <property type="entry name" value="HEDGEHOG-INTERACTING PROTEIN"/>
    <property type="match status" value="1"/>
</dbReference>
<feature type="domain" description="Glucose/Sorbosone dehydrogenase" evidence="3">
    <location>
        <begin position="59"/>
        <end position="388"/>
    </location>
</feature>
<protein>
    <submittedName>
        <fullName evidence="4">PQQ-dependent sugar dehydrogenase</fullName>
    </submittedName>
</protein>
<evidence type="ECO:0000259" key="3">
    <source>
        <dbReference type="Pfam" id="PF07995"/>
    </source>
</evidence>
<proteinExistence type="predicted"/>
<feature type="signal peptide" evidence="2">
    <location>
        <begin position="1"/>
        <end position="36"/>
    </location>
</feature>
<dbReference type="RefSeq" id="WP_240717303.1">
    <property type="nucleotide sequence ID" value="NZ_JAKVTW010000003.1"/>
</dbReference>
<name>A0ABS9S4J4_9GAMM</name>
<feature type="region of interest" description="Disordered" evidence="1">
    <location>
        <begin position="190"/>
        <end position="224"/>
    </location>
</feature>
<dbReference type="Gene3D" id="2.120.10.30">
    <property type="entry name" value="TolB, C-terminal domain"/>
    <property type="match status" value="1"/>
</dbReference>
<evidence type="ECO:0000313" key="4">
    <source>
        <dbReference type="EMBL" id="MCH4810999.1"/>
    </source>
</evidence>
<organism evidence="4 5">
    <name type="scientific">Vreelandella neptunia</name>
    <dbReference type="NCBI Taxonomy" id="115551"/>
    <lineage>
        <taxon>Bacteria</taxon>
        <taxon>Pseudomonadati</taxon>
        <taxon>Pseudomonadota</taxon>
        <taxon>Gammaproteobacteria</taxon>
        <taxon>Oceanospirillales</taxon>
        <taxon>Halomonadaceae</taxon>
        <taxon>Vreelandella</taxon>
    </lineage>
</organism>
<dbReference type="Pfam" id="PF07995">
    <property type="entry name" value="GSDH"/>
    <property type="match status" value="1"/>
</dbReference>
<sequence>MHYTNTRNQTPRRLTASALAGIGGLMLAGAINTANAEVVQESLETDHLTLSIERMADGFEHPWAVAFLPDGRYLVSERSGQLNLIDPESGEASTLEGMPEVSSRGQGGLLDVVLHPDFKGDGGENDWIYFTWSKPEGDNSLSALSRVKWQGNQLGEVEHLFEQDRASGPGRHYGSRLAWLPDDTLLMSIGDRGSEPPRAQASDDHAGSTLRLTATGGVPDDNPFVDDDDTLDEIYSMGNRNIQGMTVMSNGEAWASEHGPRTGDELNRIEAGNNYGWPDASQGNDYATNEPIGEDSLPGMVDPVYVFEGRFAPAGLAEVTSDAFGEWEGNLLAGGLGSEKLLRLRLENGSVAEEELILDGEIGRIRDVRQGPDGIYLLTDDPQGGLYRLAPTHP</sequence>
<dbReference type="InterPro" id="IPR012938">
    <property type="entry name" value="Glc/Sorbosone_DH"/>
</dbReference>
<dbReference type="PANTHER" id="PTHR19328:SF75">
    <property type="entry name" value="ALDOSE SUGAR DEHYDROGENASE YLII"/>
    <property type="match status" value="1"/>
</dbReference>